<dbReference type="Pfam" id="PF05545">
    <property type="entry name" value="FixQ"/>
    <property type="match status" value="1"/>
</dbReference>
<evidence type="ECO:0000313" key="1">
    <source>
        <dbReference type="EMBL" id="AXA85013.1"/>
    </source>
</evidence>
<dbReference type="InterPro" id="IPR008621">
    <property type="entry name" value="Cbb3-typ_cyt_oxidase_comp"/>
</dbReference>
<reference evidence="2" key="1">
    <citation type="submission" date="2018-05" db="EMBL/GenBank/DDBJ databases">
        <title>Luteimonas pekinense sp. nov., isolated from human Meibomian gland secretions, Beijing, China.</title>
        <authorList>
            <person name="Wen T."/>
            <person name="Bai H."/>
            <person name="Lv H."/>
        </authorList>
    </citation>
    <scope>NUCLEOTIDE SEQUENCE [LARGE SCALE GENOMIC DNA]</scope>
    <source>
        <strain evidence="2">83-4</strain>
    </source>
</reference>
<organism evidence="1 2">
    <name type="scientific">Solilutibacter oculi</name>
    <dbReference type="NCBI Taxonomy" id="2698682"/>
    <lineage>
        <taxon>Bacteria</taxon>
        <taxon>Pseudomonadati</taxon>
        <taxon>Pseudomonadota</taxon>
        <taxon>Gammaproteobacteria</taxon>
        <taxon>Lysobacterales</taxon>
        <taxon>Lysobacteraceae</taxon>
        <taxon>Solilutibacter</taxon>
    </lineage>
</organism>
<protein>
    <submittedName>
        <fullName evidence="1">CcoQ/FixQ family Cbb3-type cytochrome c oxidase assembly chaperone</fullName>
    </submittedName>
</protein>
<dbReference type="AlphaFoldDB" id="A0A344J7K3"/>
<evidence type="ECO:0000313" key="2">
    <source>
        <dbReference type="Proteomes" id="UP000251842"/>
    </source>
</evidence>
<dbReference type="KEGG" id="lue:DCD74_10280"/>
<name>A0A344J7K3_9GAMM</name>
<dbReference type="Proteomes" id="UP000251842">
    <property type="component" value="Chromosome"/>
</dbReference>
<proteinExistence type="predicted"/>
<gene>
    <name evidence="1" type="ORF">DCD74_10280</name>
</gene>
<keyword evidence="2" id="KW-1185">Reference proteome</keyword>
<accession>A0A344J7K3</accession>
<dbReference type="RefSeq" id="WP_112927225.1">
    <property type="nucleotide sequence ID" value="NZ_CP029556.1"/>
</dbReference>
<sequence length="58" mass="6720">MFYGIVTLCLLVLFIVGWVWAWSPRRKRDFDAAARLPLDDQETTARTDAGQRNKEHSP</sequence>
<dbReference type="EMBL" id="CP029556">
    <property type="protein sequence ID" value="AXA85013.1"/>
    <property type="molecule type" value="Genomic_DNA"/>
</dbReference>
<dbReference type="OrthoDB" id="6402501at2"/>